<reference evidence="2 3" key="1">
    <citation type="submission" date="2019-03" db="EMBL/GenBank/DDBJ databases">
        <title>Single cell metagenomics reveals metabolic interactions within the superorganism composed of flagellate Streblomastix strix and complex community of Bacteroidetes bacteria on its surface.</title>
        <authorList>
            <person name="Treitli S.C."/>
            <person name="Kolisko M."/>
            <person name="Husnik F."/>
            <person name="Keeling P."/>
            <person name="Hampl V."/>
        </authorList>
    </citation>
    <scope>NUCLEOTIDE SEQUENCE [LARGE SCALE GENOMIC DNA]</scope>
    <source>
        <strain evidence="2">ST1C</strain>
    </source>
</reference>
<dbReference type="AlphaFoldDB" id="A0A5J4TJY1"/>
<feature type="compositionally biased region" description="Basic and acidic residues" evidence="1">
    <location>
        <begin position="41"/>
        <end position="90"/>
    </location>
</feature>
<comment type="caution">
    <text evidence="2">The sequence shown here is derived from an EMBL/GenBank/DDBJ whole genome shotgun (WGS) entry which is preliminary data.</text>
</comment>
<feature type="compositionally biased region" description="Basic and acidic residues" evidence="1">
    <location>
        <begin position="97"/>
        <end position="108"/>
    </location>
</feature>
<feature type="region of interest" description="Disordered" evidence="1">
    <location>
        <begin position="1"/>
        <end position="109"/>
    </location>
</feature>
<evidence type="ECO:0000256" key="1">
    <source>
        <dbReference type="SAM" id="MobiDB-lite"/>
    </source>
</evidence>
<evidence type="ECO:0000313" key="3">
    <source>
        <dbReference type="Proteomes" id="UP000324800"/>
    </source>
</evidence>
<organism evidence="2 3">
    <name type="scientific">Streblomastix strix</name>
    <dbReference type="NCBI Taxonomy" id="222440"/>
    <lineage>
        <taxon>Eukaryota</taxon>
        <taxon>Metamonada</taxon>
        <taxon>Preaxostyla</taxon>
        <taxon>Oxymonadida</taxon>
        <taxon>Streblomastigidae</taxon>
        <taxon>Streblomastix</taxon>
    </lineage>
</organism>
<sequence>EKELLQVELDQERKKKDRESQEKERALNERDRLQVELNRANTEKDQEKRRADLVASEKELLQVELDRERQEKDRESQEKERALNERDRLQVELNRANTEKDQEKRRADSAQSKVIRLIAEITRLNQSLLQVTSSAQAITVNLQVPSGMHGHKDANRFIHDNTNKDCTISIDPIISEGIVYYESVFENHDGNGGFGIGIADSSVIFEPDKGPDKDGNLEKTVRYYNDGCLFHISWCPSNQGFKCRQRIGAVFLSELRSILYYGCSPPQWAQLPIYTRA</sequence>
<feature type="non-terminal residue" evidence="2">
    <location>
        <position position="1"/>
    </location>
</feature>
<proteinExistence type="predicted"/>
<feature type="compositionally biased region" description="Basic and acidic residues" evidence="1">
    <location>
        <begin position="1"/>
        <end position="34"/>
    </location>
</feature>
<accession>A0A5J4TJY1</accession>
<dbReference type="Proteomes" id="UP000324800">
    <property type="component" value="Unassembled WGS sequence"/>
</dbReference>
<evidence type="ECO:0000313" key="2">
    <source>
        <dbReference type="EMBL" id="KAA6358776.1"/>
    </source>
</evidence>
<protein>
    <submittedName>
        <fullName evidence="2">Uncharacterized protein</fullName>
    </submittedName>
</protein>
<gene>
    <name evidence="2" type="ORF">EZS28_045697</name>
</gene>
<name>A0A5J4TJY1_9EUKA</name>
<dbReference type="EMBL" id="SNRW01029379">
    <property type="protein sequence ID" value="KAA6358776.1"/>
    <property type="molecule type" value="Genomic_DNA"/>
</dbReference>